<name>A0A8C1HLL5_CYPCA</name>
<dbReference type="Proteomes" id="UP001108240">
    <property type="component" value="Unplaced"/>
</dbReference>
<keyword evidence="6" id="KW-0547">Nucleotide-binding</keyword>
<dbReference type="CDD" id="cd05572">
    <property type="entry name" value="STKc_cGK"/>
    <property type="match status" value="1"/>
</dbReference>
<evidence type="ECO:0000256" key="5">
    <source>
        <dbReference type="ARBA" id="ARBA00022679"/>
    </source>
</evidence>
<dbReference type="PANTHER" id="PTHR24353">
    <property type="entry name" value="CYCLIC NUCLEOTIDE-DEPENDENT PROTEIN KINASE"/>
    <property type="match status" value="1"/>
</dbReference>
<dbReference type="GO" id="GO:0005524">
    <property type="term" value="F:ATP binding"/>
    <property type="evidence" value="ECO:0007669"/>
    <property type="project" value="UniProtKB-KW"/>
</dbReference>
<protein>
    <recommendedName>
        <fullName evidence="2">cGMP-dependent protein kinase</fullName>
        <ecNumber evidence="2">2.7.11.12</ecNumber>
    </recommendedName>
</protein>
<evidence type="ECO:0000259" key="12">
    <source>
        <dbReference type="PROSITE" id="PS50011"/>
    </source>
</evidence>
<keyword evidence="7" id="KW-0418">Kinase</keyword>
<organism evidence="14 15">
    <name type="scientific">Cyprinus carpio carpio</name>
    <dbReference type="NCBI Taxonomy" id="630221"/>
    <lineage>
        <taxon>Eukaryota</taxon>
        <taxon>Metazoa</taxon>
        <taxon>Chordata</taxon>
        <taxon>Craniata</taxon>
        <taxon>Vertebrata</taxon>
        <taxon>Euteleostomi</taxon>
        <taxon>Actinopterygii</taxon>
        <taxon>Neopterygii</taxon>
        <taxon>Teleostei</taxon>
        <taxon>Ostariophysi</taxon>
        <taxon>Cypriniformes</taxon>
        <taxon>Cyprinidae</taxon>
        <taxon>Cyprininae</taxon>
        <taxon>Cyprinus</taxon>
    </lineage>
</organism>
<keyword evidence="3" id="KW-0723">Serine/threonine-protein kinase</keyword>
<comment type="similarity">
    <text evidence="1">Belongs to the protein kinase superfamily. AGC Ser/Thr protein kinase family. cGMP subfamily.</text>
</comment>
<feature type="domain" description="Cyclic nucleotide-binding" evidence="13">
    <location>
        <begin position="118"/>
        <end position="189"/>
    </location>
</feature>
<evidence type="ECO:0000256" key="7">
    <source>
        <dbReference type="ARBA" id="ARBA00022777"/>
    </source>
</evidence>
<evidence type="ECO:0000256" key="8">
    <source>
        <dbReference type="ARBA" id="ARBA00022840"/>
    </source>
</evidence>
<sequence>MKNLELSQIQEIVDCMYPVEYDKDSCIIKEGDVGSLVYVMEDGKVEVTKEGMKLCTMGPGKVFGELAILYNCTRTATVQTLTNVKLWAIDRQCFQTIMMRTGLIKHAEYMEFLKSVPTFQGLQEEILSKLADVLEETHYSDGEYIIRQGARGDTFFIISKGKVNVTREDPPNGTPVYLRALGKGDWFGEKQQDRMNMQVHSQRRNCLFLHTFSVIIFVCLRCPQVQLKSEETKTFAMKILKKRHIVDTRQQEHIRSEKQIMQEAHSDFIVRLYRTFKDSKYLYMLMEACLGGELWTILRDRGSFEDSTTRFYTGCVVEAFAYLHSKGIIYRDLKPENLILDHRGYAKLVDFGFAKKIGFGKKTWTFCGTPEYVAPEIILNKGHDISADYWSLGILMYELLTGSPPFSGPDPMKTYNIILRGIDMIEFPKKITKNAGNLIKKLCRDNPSERLGNLKNGVKDIQKHK</sequence>
<keyword evidence="5" id="KW-0808">Transferase</keyword>
<evidence type="ECO:0000256" key="4">
    <source>
        <dbReference type="ARBA" id="ARBA00022535"/>
    </source>
</evidence>
<dbReference type="InterPro" id="IPR000719">
    <property type="entry name" value="Prot_kinase_dom"/>
</dbReference>
<dbReference type="SUPFAM" id="SSF56112">
    <property type="entry name" value="Protein kinase-like (PK-like)"/>
    <property type="match status" value="1"/>
</dbReference>
<dbReference type="Pfam" id="PF00069">
    <property type="entry name" value="Pkinase"/>
    <property type="match status" value="1"/>
</dbReference>
<reference evidence="14" key="2">
    <citation type="submission" date="2025-09" db="UniProtKB">
        <authorList>
            <consortium name="Ensembl"/>
        </authorList>
    </citation>
    <scope>IDENTIFICATION</scope>
</reference>
<evidence type="ECO:0000256" key="6">
    <source>
        <dbReference type="ARBA" id="ARBA00022741"/>
    </source>
</evidence>
<feature type="domain" description="Protein kinase" evidence="12">
    <location>
        <begin position="175"/>
        <end position="465"/>
    </location>
</feature>
<dbReference type="GO" id="GO:0030553">
    <property type="term" value="F:cGMP binding"/>
    <property type="evidence" value="ECO:0007669"/>
    <property type="project" value="UniProtKB-KW"/>
</dbReference>
<reference evidence="14" key="1">
    <citation type="submission" date="2025-08" db="UniProtKB">
        <authorList>
            <consortium name="Ensembl"/>
        </authorList>
    </citation>
    <scope>IDENTIFICATION</scope>
</reference>
<feature type="domain" description="Cyclic nucleotide-binding" evidence="13">
    <location>
        <begin position="1"/>
        <end position="115"/>
    </location>
</feature>
<dbReference type="Pfam" id="PF00027">
    <property type="entry name" value="cNMP_binding"/>
    <property type="match status" value="2"/>
</dbReference>
<dbReference type="CDD" id="cd00038">
    <property type="entry name" value="CAP_ED"/>
    <property type="match status" value="2"/>
</dbReference>
<dbReference type="InterPro" id="IPR018488">
    <property type="entry name" value="cNMP-bd_CS"/>
</dbReference>
<comment type="catalytic activity">
    <reaction evidence="11">
        <text>L-seryl-[protein] + ATP = O-phospho-L-seryl-[protein] + ADP + H(+)</text>
        <dbReference type="Rhea" id="RHEA:17989"/>
        <dbReference type="Rhea" id="RHEA-COMP:9863"/>
        <dbReference type="Rhea" id="RHEA-COMP:11604"/>
        <dbReference type="ChEBI" id="CHEBI:15378"/>
        <dbReference type="ChEBI" id="CHEBI:29999"/>
        <dbReference type="ChEBI" id="CHEBI:30616"/>
        <dbReference type="ChEBI" id="CHEBI:83421"/>
        <dbReference type="ChEBI" id="CHEBI:456216"/>
        <dbReference type="EC" id="2.7.11.12"/>
    </reaction>
</comment>
<evidence type="ECO:0000259" key="13">
    <source>
        <dbReference type="PROSITE" id="PS50042"/>
    </source>
</evidence>
<dbReference type="InterPro" id="IPR002374">
    <property type="entry name" value="cGMP_dep_kinase"/>
</dbReference>
<dbReference type="PROSITE" id="PS00888">
    <property type="entry name" value="CNMP_BINDING_1"/>
    <property type="match status" value="2"/>
</dbReference>
<dbReference type="FunFam" id="2.60.120.10:FF:000035">
    <property type="entry name" value="cGMP-dependent protein kinase"/>
    <property type="match status" value="1"/>
</dbReference>
<evidence type="ECO:0000256" key="3">
    <source>
        <dbReference type="ARBA" id="ARBA00022527"/>
    </source>
</evidence>
<dbReference type="Gene3D" id="1.10.510.10">
    <property type="entry name" value="Transferase(Phosphotransferase) domain 1"/>
    <property type="match status" value="1"/>
</dbReference>
<dbReference type="PRINTS" id="PR00104">
    <property type="entry name" value="CGMPKINASE"/>
</dbReference>
<dbReference type="InterPro" id="IPR014710">
    <property type="entry name" value="RmlC-like_jellyroll"/>
</dbReference>
<dbReference type="FunFam" id="1.10.510.10:FF:000096">
    <property type="entry name" value="cGMP-dependent protein kinase"/>
    <property type="match status" value="1"/>
</dbReference>
<dbReference type="InterPro" id="IPR035014">
    <property type="entry name" value="STKc_cGK"/>
</dbReference>
<proteinExistence type="inferred from homology"/>
<keyword evidence="4" id="KW-0140">cGMP</keyword>
<dbReference type="Ensembl" id="ENSCCRT00000064006.2">
    <property type="protein sequence ID" value="ENSCCRP00000059001.2"/>
    <property type="gene ID" value="ENSCCRG00000050067.2"/>
</dbReference>
<dbReference type="InterPro" id="IPR011009">
    <property type="entry name" value="Kinase-like_dom_sf"/>
</dbReference>
<dbReference type="GeneTree" id="ENSGT00940000154704"/>
<evidence type="ECO:0000256" key="9">
    <source>
        <dbReference type="ARBA" id="ARBA00022992"/>
    </source>
</evidence>
<dbReference type="InterPro" id="IPR000595">
    <property type="entry name" value="cNMP-bd_dom"/>
</dbReference>
<dbReference type="Gene3D" id="3.30.200.20">
    <property type="entry name" value="Phosphorylase Kinase, domain 1"/>
    <property type="match status" value="1"/>
</dbReference>
<dbReference type="InterPro" id="IPR008271">
    <property type="entry name" value="Ser/Thr_kinase_AS"/>
</dbReference>
<dbReference type="SMART" id="SM00220">
    <property type="entry name" value="S_TKc"/>
    <property type="match status" value="1"/>
</dbReference>
<dbReference type="SMART" id="SM00100">
    <property type="entry name" value="cNMP"/>
    <property type="match status" value="2"/>
</dbReference>
<dbReference type="SUPFAM" id="SSF51206">
    <property type="entry name" value="cAMP-binding domain-like"/>
    <property type="match status" value="2"/>
</dbReference>
<evidence type="ECO:0000256" key="2">
    <source>
        <dbReference type="ARBA" id="ARBA00012428"/>
    </source>
</evidence>
<dbReference type="AlphaFoldDB" id="A0A8C1HLL5"/>
<dbReference type="InterPro" id="IPR018490">
    <property type="entry name" value="cNMP-bd_dom_sf"/>
</dbReference>
<accession>A0A8C1HLL5</accession>
<dbReference type="PANTHER" id="PTHR24353:SF68">
    <property type="match status" value="1"/>
</dbReference>
<keyword evidence="15" id="KW-1185">Reference proteome</keyword>
<dbReference type="PROSITE" id="PS50042">
    <property type="entry name" value="CNMP_BINDING_3"/>
    <property type="match status" value="2"/>
</dbReference>
<dbReference type="Gene3D" id="2.60.120.10">
    <property type="entry name" value="Jelly Rolls"/>
    <property type="match status" value="2"/>
</dbReference>
<evidence type="ECO:0000256" key="11">
    <source>
        <dbReference type="ARBA" id="ARBA00047462"/>
    </source>
</evidence>
<dbReference type="GO" id="GO:0004692">
    <property type="term" value="F:cGMP-dependent protein kinase activity"/>
    <property type="evidence" value="ECO:0007669"/>
    <property type="project" value="UniProtKB-EC"/>
</dbReference>
<dbReference type="PROSITE" id="PS50011">
    <property type="entry name" value="PROTEIN_KINASE_DOM"/>
    <property type="match status" value="1"/>
</dbReference>
<evidence type="ECO:0000256" key="10">
    <source>
        <dbReference type="ARBA" id="ARBA00047298"/>
    </source>
</evidence>
<evidence type="ECO:0000313" key="14">
    <source>
        <dbReference type="Ensembl" id="ENSCCRP00000059001.2"/>
    </source>
</evidence>
<dbReference type="PROSITE" id="PS00108">
    <property type="entry name" value="PROTEIN_KINASE_ST"/>
    <property type="match status" value="1"/>
</dbReference>
<comment type="catalytic activity">
    <reaction evidence="10">
        <text>L-threonyl-[protein] + ATP = O-phospho-L-threonyl-[protein] + ADP + H(+)</text>
        <dbReference type="Rhea" id="RHEA:46608"/>
        <dbReference type="Rhea" id="RHEA-COMP:11060"/>
        <dbReference type="Rhea" id="RHEA-COMP:11605"/>
        <dbReference type="ChEBI" id="CHEBI:15378"/>
        <dbReference type="ChEBI" id="CHEBI:30013"/>
        <dbReference type="ChEBI" id="CHEBI:30616"/>
        <dbReference type="ChEBI" id="CHEBI:61977"/>
        <dbReference type="ChEBI" id="CHEBI:456216"/>
        <dbReference type="EC" id="2.7.11.12"/>
    </reaction>
</comment>
<evidence type="ECO:0000313" key="15">
    <source>
        <dbReference type="Proteomes" id="UP001108240"/>
    </source>
</evidence>
<keyword evidence="9" id="KW-0142">cGMP-binding</keyword>
<keyword evidence="8" id="KW-0067">ATP-binding</keyword>
<evidence type="ECO:0000256" key="1">
    <source>
        <dbReference type="ARBA" id="ARBA00006352"/>
    </source>
</evidence>
<dbReference type="PROSITE" id="PS00889">
    <property type="entry name" value="CNMP_BINDING_2"/>
    <property type="match status" value="1"/>
</dbReference>
<dbReference type="EC" id="2.7.11.12" evidence="2"/>